<dbReference type="RefSeq" id="WP_378476618.1">
    <property type="nucleotide sequence ID" value="NZ_JBHUIW010000003.1"/>
</dbReference>
<evidence type="ECO:0000313" key="8">
    <source>
        <dbReference type="Proteomes" id="UP001597314"/>
    </source>
</evidence>
<organism evidence="7 8">
    <name type="scientific">Rhodoplanes azumiensis</name>
    <dbReference type="NCBI Taxonomy" id="1897628"/>
    <lineage>
        <taxon>Bacteria</taxon>
        <taxon>Pseudomonadati</taxon>
        <taxon>Pseudomonadota</taxon>
        <taxon>Alphaproteobacteria</taxon>
        <taxon>Hyphomicrobiales</taxon>
        <taxon>Nitrobacteraceae</taxon>
        <taxon>Rhodoplanes</taxon>
    </lineage>
</organism>
<dbReference type="InterPro" id="IPR036922">
    <property type="entry name" value="Rieske_2Fe-2S_sf"/>
</dbReference>
<keyword evidence="3" id="KW-0560">Oxidoreductase</keyword>
<dbReference type="SUPFAM" id="SSF55961">
    <property type="entry name" value="Bet v1-like"/>
    <property type="match status" value="1"/>
</dbReference>
<gene>
    <name evidence="7" type="ORF">ACFSOX_04670</name>
</gene>
<evidence type="ECO:0000256" key="3">
    <source>
        <dbReference type="ARBA" id="ARBA00023002"/>
    </source>
</evidence>
<dbReference type="CDD" id="cd08878">
    <property type="entry name" value="RHO_alpha_C_DMO-like"/>
    <property type="match status" value="1"/>
</dbReference>
<keyword evidence="4" id="KW-0408">Iron</keyword>
<dbReference type="PANTHER" id="PTHR21266:SF60">
    <property type="entry name" value="3-KETOSTEROID-9-ALPHA-MONOOXYGENASE, OXYGENASE COMPONENT"/>
    <property type="match status" value="1"/>
</dbReference>
<dbReference type="Pfam" id="PF00355">
    <property type="entry name" value="Rieske"/>
    <property type="match status" value="1"/>
</dbReference>
<keyword evidence="5" id="KW-0411">Iron-sulfur</keyword>
<dbReference type="EMBL" id="JBHUIW010000003">
    <property type="protein sequence ID" value="MFD2181436.1"/>
    <property type="molecule type" value="Genomic_DNA"/>
</dbReference>
<evidence type="ECO:0000256" key="4">
    <source>
        <dbReference type="ARBA" id="ARBA00023004"/>
    </source>
</evidence>
<feature type="domain" description="Rieske" evidence="6">
    <location>
        <begin position="21"/>
        <end position="122"/>
    </location>
</feature>
<dbReference type="Gene3D" id="3.90.380.10">
    <property type="entry name" value="Naphthalene 1,2-dioxygenase Alpha Subunit, Chain A, domain 1"/>
    <property type="match status" value="1"/>
</dbReference>
<evidence type="ECO:0000313" key="7">
    <source>
        <dbReference type="EMBL" id="MFD2181436.1"/>
    </source>
</evidence>
<dbReference type="SUPFAM" id="SSF50022">
    <property type="entry name" value="ISP domain"/>
    <property type="match status" value="1"/>
</dbReference>
<keyword evidence="2" id="KW-0479">Metal-binding</keyword>
<dbReference type="InterPro" id="IPR050584">
    <property type="entry name" value="Cholesterol_7-desaturase"/>
</dbReference>
<reference evidence="8" key="1">
    <citation type="journal article" date="2019" name="Int. J. Syst. Evol. Microbiol.">
        <title>The Global Catalogue of Microorganisms (GCM) 10K type strain sequencing project: providing services to taxonomists for standard genome sequencing and annotation.</title>
        <authorList>
            <consortium name="The Broad Institute Genomics Platform"/>
            <consortium name="The Broad Institute Genome Sequencing Center for Infectious Disease"/>
            <person name="Wu L."/>
            <person name="Ma J."/>
        </authorList>
    </citation>
    <scope>NUCLEOTIDE SEQUENCE [LARGE SCALE GENOMIC DNA]</scope>
    <source>
        <strain evidence="8">CGMCC 1.6774</strain>
    </source>
</reference>
<dbReference type="Proteomes" id="UP001597314">
    <property type="component" value="Unassembled WGS sequence"/>
</dbReference>
<comment type="caution">
    <text evidence="7">The sequence shown here is derived from an EMBL/GenBank/DDBJ whole genome shotgun (WGS) entry which is preliminary data.</text>
</comment>
<dbReference type="InterPro" id="IPR017941">
    <property type="entry name" value="Rieske_2Fe-2S"/>
</dbReference>
<dbReference type="Pfam" id="PF19112">
    <property type="entry name" value="VanA_C"/>
    <property type="match status" value="1"/>
</dbReference>
<evidence type="ECO:0000256" key="1">
    <source>
        <dbReference type="ARBA" id="ARBA00022714"/>
    </source>
</evidence>
<name>A0ABW5AGW1_9BRAD</name>
<accession>A0ABW5AGW1</accession>
<protein>
    <submittedName>
        <fullName evidence="7">Rieske 2Fe-2S domain-containing protein</fullName>
    </submittedName>
</protein>
<dbReference type="Gene3D" id="2.102.10.10">
    <property type="entry name" value="Rieske [2Fe-2S] iron-sulphur domain"/>
    <property type="match status" value="1"/>
</dbReference>
<sequence length="368" mass="40870">MTPHATTGSAAPRRPFPLNAWYAAAWIHEIGRALAARTVCGKDMVLYRRSDGRVAALEDACWHRLLPLSLGRLDGDQVVCGYHGLVFDGDGRCTFMPAQKTINPSACVHAYPVAERHRLVWVWPGDPALADPATIPDFHWNDGTDWVGEGGTFYSLKCDYRLVIDNLMDLTHETYVHAGSIGHDAILESPFDVTHSDRRATVTRWMIDIAPPPFWAKLLGKPGNVDRWQIIHFQAPSVIAGDVGVAPTGTGAREGDRSQGVNGCFLAAITPETETSCHYHWNFVRNFRRDDHALTRAIQKGHVNDGKGVYDQDHVVLEAQQRAIDRNPRMPFYNLNIDAGALWARQLIDRMLDAEQAGPRVVPSQAAE</sequence>
<evidence type="ECO:0000259" key="6">
    <source>
        <dbReference type="PROSITE" id="PS51296"/>
    </source>
</evidence>
<evidence type="ECO:0000256" key="5">
    <source>
        <dbReference type="ARBA" id="ARBA00023014"/>
    </source>
</evidence>
<dbReference type="PROSITE" id="PS51296">
    <property type="entry name" value="RIESKE"/>
    <property type="match status" value="1"/>
</dbReference>
<evidence type="ECO:0000256" key="2">
    <source>
        <dbReference type="ARBA" id="ARBA00022723"/>
    </source>
</evidence>
<keyword evidence="1" id="KW-0001">2Fe-2S</keyword>
<dbReference type="InterPro" id="IPR044043">
    <property type="entry name" value="VanA_C_cat"/>
</dbReference>
<proteinExistence type="predicted"/>
<dbReference type="PANTHER" id="PTHR21266">
    <property type="entry name" value="IRON-SULFUR DOMAIN CONTAINING PROTEIN"/>
    <property type="match status" value="1"/>
</dbReference>
<keyword evidence="8" id="KW-1185">Reference proteome</keyword>